<evidence type="ECO:0000256" key="1">
    <source>
        <dbReference type="ARBA" id="ARBA00006484"/>
    </source>
</evidence>
<evidence type="ECO:0000313" key="5">
    <source>
        <dbReference type="Proteomes" id="UP001500416"/>
    </source>
</evidence>
<keyword evidence="3" id="KW-0812">Transmembrane</keyword>
<reference evidence="4 5" key="1">
    <citation type="journal article" date="2019" name="Int. J. Syst. Evol. Microbiol.">
        <title>The Global Catalogue of Microorganisms (GCM) 10K type strain sequencing project: providing services to taxonomists for standard genome sequencing and annotation.</title>
        <authorList>
            <consortium name="The Broad Institute Genomics Platform"/>
            <consortium name="The Broad Institute Genome Sequencing Center for Infectious Disease"/>
            <person name="Wu L."/>
            <person name="Ma J."/>
        </authorList>
    </citation>
    <scope>NUCLEOTIDE SEQUENCE [LARGE SCALE GENOMIC DNA]</scope>
    <source>
        <strain evidence="4 5">JCM 3380</strain>
    </source>
</reference>
<comment type="caution">
    <text evidence="4">The sequence shown here is derived from an EMBL/GenBank/DDBJ whole genome shotgun (WGS) entry which is preliminary data.</text>
</comment>
<dbReference type="PANTHER" id="PTHR43477">
    <property type="entry name" value="DIHYDROANTICAPSIN 7-DEHYDROGENASE"/>
    <property type="match status" value="1"/>
</dbReference>
<dbReference type="PRINTS" id="PR00081">
    <property type="entry name" value="GDHRDH"/>
</dbReference>
<dbReference type="Gene3D" id="3.40.50.720">
    <property type="entry name" value="NAD(P)-binding Rossmann-like Domain"/>
    <property type="match status" value="1"/>
</dbReference>
<gene>
    <name evidence="4" type="ORF">GCM10010492_32880</name>
</gene>
<comment type="similarity">
    <text evidence="1">Belongs to the short-chain dehydrogenases/reductases (SDR) family.</text>
</comment>
<dbReference type="PANTHER" id="PTHR43477:SF1">
    <property type="entry name" value="DIHYDROANTICAPSIN 7-DEHYDROGENASE"/>
    <property type="match status" value="1"/>
</dbReference>
<feature type="transmembrane region" description="Helical" evidence="3">
    <location>
        <begin position="21"/>
        <end position="38"/>
    </location>
</feature>
<dbReference type="Proteomes" id="UP001500416">
    <property type="component" value="Unassembled WGS sequence"/>
</dbReference>
<dbReference type="CDD" id="cd11731">
    <property type="entry name" value="Lin1944_like_SDR_c"/>
    <property type="match status" value="1"/>
</dbReference>
<evidence type="ECO:0000313" key="4">
    <source>
        <dbReference type="EMBL" id="GAA0231678.1"/>
    </source>
</evidence>
<dbReference type="NCBIfam" id="NF005754">
    <property type="entry name" value="PRK07578.1"/>
    <property type="match status" value="1"/>
</dbReference>
<proteinExistence type="inferred from homology"/>
<dbReference type="EMBL" id="BAAABU010000006">
    <property type="protein sequence ID" value="GAA0231678.1"/>
    <property type="molecule type" value="Genomic_DNA"/>
</dbReference>
<keyword evidence="3" id="KW-1133">Transmembrane helix</keyword>
<keyword evidence="5" id="KW-1185">Reference proteome</keyword>
<accession>A0ABN0TW34</accession>
<keyword evidence="3" id="KW-0472">Membrane</keyword>
<dbReference type="InterPro" id="IPR051122">
    <property type="entry name" value="SDR_DHRS6-like"/>
</dbReference>
<dbReference type="InterPro" id="IPR002347">
    <property type="entry name" value="SDR_fam"/>
</dbReference>
<evidence type="ECO:0000256" key="3">
    <source>
        <dbReference type="SAM" id="Phobius"/>
    </source>
</evidence>
<sequence>MRRGKHFTPKLGVPSVPGMKILLIGAAGLIGAAVHKTLTDRGHDVLTVGRSSGELRFDVTDPERVGALYAAAGPVDAVVSAAGDVPFKPLADLTADDFRAGFAGKVLSQVELVRQGLAHVKGSFTLITGVLAREPIVSGSVASLANGAVEAFVRAAAVEIAPLRVNAVSPTVVTEALDAYGDFFPGMPPVDLAAVAQAYVRSVEGPLTGQVFIP</sequence>
<protein>
    <submittedName>
        <fullName evidence="4">Short chain dehydrogenase</fullName>
    </submittedName>
</protein>
<keyword evidence="2" id="KW-0560">Oxidoreductase</keyword>
<organism evidence="4 5">
    <name type="scientific">Saccharothrix mutabilis subsp. mutabilis</name>
    <dbReference type="NCBI Taxonomy" id="66855"/>
    <lineage>
        <taxon>Bacteria</taxon>
        <taxon>Bacillati</taxon>
        <taxon>Actinomycetota</taxon>
        <taxon>Actinomycetes</taxon>
        <taxon>Pseudonocardiales</taxon>
        <taxon>Pseudonocardiaceae</taxon>
        <taxon>Saccharothrix</taxon>
    </lineage>
</organism>
<name>A0ABN0TW34_9PSEU</name>
<dbReference type="Pfam" id="PF13561">
    <property type="entry name" value="adh_short_C2"/>
    <property type="match status" value="1"/>
</dbReference>
<dbReference type="SUPFAM" id="SSF51735">
    <property type="entry name" value="NAD(P)-binding Rossmann-fold domains"/>
    <property type="match status" value="1"/>
</dbReference>
<dbReference type="InterPro" id="IPR036291">
    <property type="entry name" value="NAD(P)-bd_dom_sf"/>
</dbReference>
<evidence type="ECO:0000256" key="2">
    <source>
        <dbReference type="ARBA" id="ARBA00023002"/>
    </source>
</evidence>